<dbReference type="Proteomes" id="UP000715441">
    <property type="component" value="Unassembled WGS sequence"/>
</dbReference>
<feature type="region of interest" description="Disordered" evidence="1">
    <location>
        <begin position="159"/>
        <end position="207"/>
    </location>
</feature>
<evidence type="ECO:0008006" key="4">
    <source>
        <dbReference type="Google" id="ProtNLM"/>
    </source>
</evidence>
<dbReference type="RefSeq" id="WP_168517494.1">
    <property type="nucleotide sequence ID" value="NZ_JAAXLS010000012.1"/>
</dbReference>
<keyword evidence="3" id="KW-1185">Reference proteome</keyword>
<accession>A0ABX1J5C4</accession>
<proteinExistence type="predicted"/>
<feature type="compositionally biased region" description="Basic and acidic residues" evidence="1">
    <location>
        <begin position="161"/>
        <end position="182"/>
    </location>
</feature>
<evidence type="ECO:0000313" key="2">
    <source>
        <dbReference type="EMBL" id="NKQ54993.1"/>
    </source>
</evidence>
<sequence>MKCIAHSVEYCPTCNSLPQPFQASFEGWNANPDSLDDWPNTVSVEAVTGYDPAAEDAASVAGERDLDEYADTHGERELVEIDTNYKPTRPGQHPVRLTRVDAARLAAAILQATEDTFHYTRCGRLRPADAKELLEALRDVEYQLSELRDHALTDLLIGTGLDRDPMNTADEESKRPDEHNRSEQATVEGTPTPTEAGQGSEQHTPVPAWRGTWPAETRSFDTQLADALHELYPDVVVAFTGADAFGALAYKVNRRCRETGETPLQVLTSLDPEDRVFAPGALDPAAFLASRIDS</sequence>
<feature type="compositionally biased region" description="Polar residues" evidence="1">
    <location>
        <begin position="183"/>
        <end position="203"/>
    </location>
</feature>
<reference evidence="2 3" key="1">
    <citation type="submission" date="2020-04" db="EMBL/GenBank/DDBJ databases">
        <title>Novel species.</title>
        <authorList>
            <person name="Teo W.F.A."/>
            <person name="Lipun K."/>
            <person name="Srisuk N."/>
            <person name="Duangmal K."/>
        </authorList>
    </citation>
    <scope>NUCLEOTIDE SEQUENCE [LARGE SCALE GENOMIC DNA]</scope>
    <source>
        <strain evidence="2 3">K13G38</strain>
    </source>
</reference>
<comment type="caution">
    <text evidence="2">The sequence shown here is derived from an EMBL/GenBank/DDBJ whole genome shotgun (WGS) entry which is preliminary data.</text>
</comment>
<evidence type="ECO:0000256" key="1">
    <source>
        <dbReference type="SAM" id="MobiDB-lite"/>
    </source>
</evidence>
<name>A0ABX1J5C4_9PSEU</name>
<organism evidence="2 3">
    <name type="scientific">Amycolatopsis acididurans</name>
    <dbReference type="NCBI Taxonomy" id="2724524"/>
    <lineage>
        <taxon>Bacteria</taxon>
        <taxon>Bacillati</taxon>
        <taxon>Actinomycetota</taxon>
        <taxon>Actinomycetes</taxon>
        <taxon>Pseudonocardiales</taxon>
        <taxon>Pseudonocardiaceae</taxon>
        <taxon>Amycolatopsis</taxon>
    </lineage>
</organism>
<gene>
    <name evidence="2" type="ORF">HFP15_19095</name>
</gene>
<evidence type="ECO:0000313" key="3">
    <source>
        <dbReference type="Proteomes" id="UP000715441"/>
    </source>
</evidence>
<dbReference type="EMBL" id="JAAXLS010000012">
    <property type="protein sequence ID" value="NKQ54993.1"/>
    <property type="molecule type" value="Genomic_DNA"/>
</dbReference>
<protein>
    <recommendedName>
        <fullName evidence="4">NYN domain-containing protein</fullName>
    </recommendedName>
</protein>